<feature type="domain" description="N-acetyltransferase" evidence="3">
    <location>
        <begin position="1"/>
        <end position="163"/>
    </location>
</feature>
<dbReference type="Pfam" id="PF13508">
    <property type="entry name" value="Acetyltransf_7"/>
    <property type="match status" value="1"/>
</dbReference>
<dbReference type="InterPro" id="IPR050832">
    <property type="entry name" value="Bact_Acetyltransf"/>
</dbReference>
<keyword evidence="1 4" id="KW-0808">Transferase</keyword>
<dbReference type="PANTHER" id="PTHR43877">
    <property type="entry name" value="AMINOALKYLPHOSPHONATE N-ACETYLTRANSFERASE-RELATED-RELATED"/>
    <property type="match status" value="1"/>
</dbReference>
<dbReference type="CDD" id="cd04301">
    <property type="entry name" value="NAT_SF"/>
    <property type="match status" value="1"/>
</dbReference>
<dbReference type="EMBL" id="JBHSEL010000123">
    <property type="protein sequence ID" value="MFC4626208.1"/>
    <property type="molecule type" value="Genomic_DNA"/>
</dbReference>
<dbReference type="GO" id="GO:0016746">
    <property type="term" value="F:acyltransferase activity"/>
    <property type="evidence" value="ECO:0007669"/>
    <property type="project" value="UniProtKB-KW"/>
</dbReference>
<organism evidence="4 5">
    <name type="scientific">Daeguia caeni</name>
    <dbReference type="NCBI Taxonomy" id="439612"/>
    <lineage>
        <taxon>Bacteria</taxon>
        <taxon>Pseudomonadati</taxon>
        <taxon>Pseudomonadota</taxon>
        <taxon>Alphaproteobacteria</taxon>
        <taxon>Hyphomicrobiales</taxon>
        <taxon>Brucellaceae</taxon>
        <taxon>Daeguia</taxon>
    </lineage>
</organism>
<comment type="caution">
    <text evidence="4">The sequence shown here is derived from an EMBL/GenBank/DDBJ whole genome shotgun (WGS) entry which is preliminary data.</text>
</comment>
<name>A0ABV9H9R8_9HYPH</name>
<dbReference type="InterPro" id="IPR016181">
    <property type="entry name" value="Acyl_CoA_acyltransferase"/>
</dbReference>
<proteinExistence type="predicted"/>
<evidence type="ECO:0000256" key="2">
    <source>
        <dbReference type="ARBA" id="ARBA00023315"/>
    </source>
</evidence>
<dbReference type="EC" id="2.3.1.-" evidence="4"/>
<keyword evidence="2 4" id="KW-0012">Acyltransferase</keyword>
<dbReference type="Proteomes" id="UP001596042">
    <property type="component" value="Unassembled WGS sequence"/>
</dbReference>
<evidence type="ECO:0000313" key="4">
    <source>
        <dbReference type="EMBL" id="MFC4626208.1"/>
    </source>
</evidence>
<dbReference type="SUPFAM" id="SSF55729">
    <property type="entry name" value="Acyl-CoA N-acyltransferases (Nat)"/>
    <property type="match status" value="1"/>
</dbReference>
<evidence type="ECO:0000256" key="1">
    <source>
        <dbReference type="ARBA" id="ARBA00022679"/>
    </source>
</evidence>
<dbReference type="PANTHER" id="PTHR43877:SF2">
    <property type="entry name" value="AMINOALKYLPHOSPHONATE N-ACETYLTRANSFERASE-RELATED"/>
    <property type="match status" value="1"/>
</dbReference>
<sequence>MWVRSASEADLPAVHDLLVATWRATFDDILGREIVDAVTGHWHSIERLKANLSKPYSEFLVADNGNGVIEGMAFACQTDADYASLHQLYVAPQAQVHGIGTMLLAEAEMAFPDVKSMRLEVIERNVRAVRFYERKGYQRIGRNEDWGDPTCREPVLIMEKPIAGWRM</sequence>
<dbReference type="Gene3D" id="3.40.630.30">
    <property type="match status" value="1"/>
</dbReference>
<accession>A0ABV9H9R8</accession>
<reference evidence="5" key="1">
    <citation type="journal article" date="2019" name="Int. J. Syst. Evol. Microbiol.">
        <title>The Global Catalogue of Microorganisms (GCM) 10K type strain sequencing project: providing services to taxonomists for standard genome sequencing and annotation.</title>
        <authorList>
            <consortium name="The Broad Institute Genomics Platform"/>
            <consortium name="The Broad Institute Genome Sequencing Center for Infectious Disease"/>
            <person name="Wu L."/>
            <person name="Ma J."/>
        </authorList>
    </citation>
    <scope>NUCLEOTIDE SEQUENCE [LARGE SCALE GENOMIC DNA]</scope>
    <source>
        <strain evidence="5">CGMCC 1.15731</strain>
    </source>
</reference>
<evidence type="ECO:0000259" key="3">
    <source>
        <dbReference type="PROSITE" id="PS51186"/>
    </source>
</evidence>
<gene>
    <name evidence="4" type="ORF">ACFO1V_13505</name>
</gene>
<dbReference type="PROSITE" id="PS51186">
    <property type="entry name" value="GNAT"/>
    <property type="match status" value="1"/>
</dbReference>
<protein>
    <submittedName>
        <fullName evidence="4">GNAT family N-acetyltransferase</fullName>
        <ecNumber evidence="4">2.3.1.-</ecNumber>
    </submittedName>
</protein>
<dbReference type="InterPro" id="IPR000182">
    <property type="entry name" value="GNAT_dom"/>
</dbReference>
<dbReference type="RefSeq" id="WP_374832447.1">
    <property type="nucleotide sequence ID" value="NZ_JBHEEZ010000015.1"/>
</dbReference>
<evidence type="ECO:0000313" key="5">
    <source>
        <dbReference type="Proteomes" id="UP001596042"/>
    </source>
</evidence>
<keyword evidence="5" id="KW-1185">Reference proteome</keyword>